<dbReference type="InterPro" id="IPR018097">
    <property type="entry name" value="EGF_Ca-bd_CS"/>
</dbReference>
<evidence type="ECO:0000256" key="3">
    <source>
        <dbReference type="ARBA" id="ARBA00022553"/>
    </source>
</evidence>
<evidence type="ECO:0000313" key="16">
    <source>
        <dbReference type="RefSeq" id="XP_020824026.1"/>
    </source>
</evidence>
<dbReference type="PROSITE" id="PS50041">
    <property type="entry name" value="C_TYPE_LECTIN_2"/>
    <property type="match status" value="1"/>
</dbReference>
<keyword evidence="8 12" id="KW-0472">Membrane</keyword>
<dbReference type="GO" id="GO:0050840">
    <property type="term" value="F:extracellular matrix binding"/>
    <property type="evidence" value="ECO:0007669"/>
    <property type="project" value="TreeGrafter"/>
</dbReference>
<evidence type="ECO:0000256" key="12">
    <source>
        <dbReference type="SAM" id="Phobius"/>
    </source>
</evidence>
<dbReference type="FunCoup" id="A0A6P5IYH1">
    <property type="interactions" value="48"/>
</dbReference>
<feature type="region of interest" description="Disordered" evidence="11">
    <location>
        <begin position="505"/>
        <end position="703"/>
    </location>
</feature>
<dbReference type="InterPro" id="IPR051505">
    <property type="entry name" value="C-type_lectin_domain"/>
</dbReference>
<evidence type="ECO:0000256" key="1">
    <source>
        <dbReference type="ARBA" id="ARBA00004479"/>
    </source>
</evidence>
<keyword evidence="2" id="KW-0245">EGF-like domain</keyword>
<dbReference type="GO" id="GO:0030246">
    <property type="term" value="F:carbohydrate binding"/>
    <property type="evidence" value="ECO:0007669"/>
    <property type="project" value="UniProtKB-KW"/>
</dbReference>
<dbReference type="GO" id="GO:0005509">
    <property type="term" value="F:calcium ion binding"/>
    <property type="evidence" value="ECO:0007669"/>
    <property type="project" value="InterPro"/>
</dbReference>
<evidence type="ECO:0000256" key="8">
    <source>
        <dbReference type="ARBA" id="ARBA00023136"/>
    </source>
</evidence>
<dbReference type="GO" id="GO:0016477">
    <property type="term" value="P:cell migration"/>
    <property type="evidence" value="ECO:0007669"/>
    <property type="project" value="TreeGrafter"/>
</dbReference>
<dbReference type="InParanoid" id="A0A6P5IYH1"/>
<feature type="compositionally biased region" description="Polar residues" evidence="11">
    <location>
        <begin position="629"/>
        <end position="645"/>
    </location>
</feature>
<dbReference type="CDD" id="cd00054">
    <property type="entry name" value="EGF_CA"/>
    <property type="match status" value="1"/>
</dbReference>
<keyword evidence="5 13" id="KW-0732">Signal</keyword>
<gene>
    <name evidence="16" type="primary">CD248</name>
</gene>
<feature type="transmembrane region" description="Helical" evidence="12">
    <location>
        <begin position="711"/>
        <end position="735"/>
    </location>
</feature>
<organism evidence="15 16">
    <name type="scientific">Phascolarctos cinereus</name>
    <name type="common">Koala</name>
    <dbReference type="NCBI Taxonomy" id="38626"/>
    <lineage>
        <taxon>Eukaryota</taxon>
        <taxon>Metazoa</taxon>
        <taxon>Chordata</taxon>
        <taxon>Craniata</taxon>
        <taxon>Vertebrata</taxon>
        <taxon>Euteleostomi</taxon>
        <taxon>Mammalia</taxon>
        <taxon>Metatheria</taxon>
        <taxon>Diprotodontia</taxon>
        <taxon>Phascolarctidae</taxon>
        <taxon>Phascolarctos</taxon>
    </lineage>
</organism>
<dbReference type="Pfam" id="PF00059">
    <property type="entry name" value="Lectin_C"/>
    <property type="match status" value="1"/>
</dbReference>
<dbReference type="RefSeq" id="XP_020824026.1">
    <property type="nucleotide sequence ID" value="XM_020968367.1"/>
</dbReference>
<dbReference type="InterPro" id="IPR049883">
    <property type="entry name" value="NOTCH1_EGF-like"/>
</dbReference>
<dbReference type="Gene3D" id="3.10.100.10">
    <property type="entry name" value="Mannose-Binding Protein A, subunit A"/>
    <property type="match status" value="1"/>
</dbReference>
<dbReference type="SMART" id="SM00181">
    <property type="entry name" value="EGF"/>
    <property type="match status" value="3"/>
</dbReference>
<dbReference type="PROSITE" id="PS01187">
    <property type="entry name" value="EGF_CA"/>
    <property type="match status" value="1"/>
</dbReference>
<dbReference type="InterPro" id="IPR001304">
    <property type="entry name" value="C-type_lectin-like"/>
</dbReference>
<feature type="region of interest" description="Disordered" evidence="11">
    <location>
        <begin position="356"/>
        <end position="408"/>
    </location>
</feature>
<dbReference type="GO" id="GO:0031012">
    <property type="term" value="C:extracellular matrix"/>
    <property type="evidence" value="ECO:0007669"/>
    <property type="project" value="TreeGrafter"/>
</dbReference>
<keyword evidence="15" id="KW-1185">Reference proteome</keyword>
<protein>
    <submittedName>
        <fullName evidence="16">LOW QUALITY PROTEIN: endosialin</fullName>
    </submittedName>
</protein>
<evidence type="ECO:0000256" key="6">
    <source>
        <dbReference type="ARBA" id="ARBA00022734"/>
    </source>
</evidence>
<comment type="subcellular location">
    <subcellularLocation>
        <location evidence="1">Membrane</location>
        <topology evidence="1">Single-pass type I membrane protein</topology>
    </subcellularLocation>
</comment>
<reference evidence="16" key="1">
    <citation type="submission" date="2025-08" db="UniProtKB">
        <authorList>
            <consortium name="RefSeq"/>
        </authorList>
    </citation>
    <scope>IDENTIFICATION</scope>
    <source>
        <tissue evidence="16">Spleen</tissue>
    </source>
</reference>
<dbReference type="Pfam" id="PF07645">
    <property type="entry name" value="EGF_CA"/>
    <property type="match status" value="1"/>
</dbReference>
<dbReference type="GeneID" id="110195550"/>
<dbReference type="GO" id="GO:1990430">
    <property type="term" value="F:extracellular matrix protein binding"/>
    <property type="evidence" value="ECO:0007669"/>
    <property type="project" value="TreeGrafter"/>
</dbReference>
<evidence type="ECO:0000256" key="9">
    <source>
        <dbReference type="ARBA" id="ARBA00023157"/>
    </source>
</evidence>
<evidence type="ECO:0000256" key="4">
    <source>
        <dbReference type="ARBA" id="ARBA00022692"/>
    </source>
</evidence>
<dbReference type="GO" id="GO:0009897">
    <property type="term" value="C:external side of plasma membrane"/>
    <property type="evidence" value="ECO:0007669"/>
    <property type="project" value="TreeGrafter"/>
</dbReference>
<sequence>MLRLLLAWVALGPTLGQGPGPTEEAAASCGPTSCYVVFYRRRTFLEAWRACRELGGNLATPKTPEEAQRVGLLAGRKAEEIPGQLLWIGLQRQPRQCHPQRPLRGFTWTTGDQDTAFTNWASPAGPGSCPALRCVAMEAGGSQLWREGSCTLPVDGYLCQFGFKAACPALAIEEGQDGPTLYTTPFQLVTDALAWLPFGSVADVPCLEGGSTSLLCMQRPEGGVGWSRRGLVCPGLRPGMASCALDNGGCEHECVDEAGGQVSCRCAEGFRLDGDGHSCVDPCAEAPCEQQCEPGGPGGYSCHCRLGFRPADDEPHRCLDTDECQIPGVCQQMCVNYVGGFECYCSEGHELEPDGISCSPQGAGQGALGGETQEEDDEEDDEEEEEDDDEDEAWDSFDGGWTESLGPLWLDPTRPPLAFDPPYRPLLPHVSPTRPPVFIAPRSPYRPPLLSITRPPRLPSTHHPLPPAHWLPMIPATPPPLPPAYQLPVFSATHPPAQELPAILVSPPPLPPVHKPLGGSTTHLPTPPAHQLPAHSATKTPLLPTQHSPILPTNPPPLPPARRHPVAPGAHRPAPSVQQPPLVSATKPPPPSASQLTLITASHRPLHPAHSSPATQSSFQPSLPLPLSTDQAPQPPTSQSLRPQTSHPPAPYSLTPSEALSKLPASPTPSPLPGTPSHPPAPPDPGPALDVLGSSLPSPTAWSRSRRDDRWLLVALLVPTCVFLVILLAVGIVYCTRSGPRAPNKSITDCYHWITNSGAKGETEPKGASLSGVMTCRTSV</sequence>
<dbReference type="CDD" id="cd03600">
    <property type="entry name" value="CLECT_thrombomodulin_like"/>
    <property type="match status" value="1"/>
</dbReference>
<dbReference type="InterPro" id="IPR016187">
    <property type="entry name" value="CTDL_fold"/>
</dbReference>
<proteinExistence type="predicted"/>
<evidence type="ECO:0000256" key="2">
    <source>
        <dbReference type="ARBA" id="ARBA00022536"/>
    </source>
</evidence>
<name>A0A6P5IYH1_PHACI</name>
<dbReference type="Gene3D" id="2.10.25.10">
    <property type="entry name" value="Laminin"/>
    <property type="match status" value="3"/>
</dbReference>
<dbReference type="SMART" id="SM00034">
    <property type="entry name" value="CLECT"/>
    <property type="match status" value="1"/>
</dbReference>
<keyword evidence="6" id="KW-0430">Lectin</keyword>
<dbReference type="PRINTS" id="PR01217">
    <property type="entry name" value="PRICHEXTENSN"/>
</dbReference>
<dbReference type="PANTHER" id="PTHR14789:SF4">
    <property type="entry name" value="ENDOSIALIN"/>
    <property type="match status" value="1"/>
</dbReference>
<keyword evidence="9" id="KW-1015">Disulfide bond</keyword>
<feature type="domain" description="C-type lectin" evidence="14">
    <location>
        <begin position="34"/>
        <end position="150"/>
    </location>
</feature>
<dbReference type="SUPFAM" id="SSF56436">
    <property type="entry name" value="C-type lectin-like"/>
    <property type="match status" value="1"/>
</dbReference>
<keyword evidence="10" id="KW-0325">Glycoprotein</keyword>
<dbReference type="AlphaFoldDB" id="A0A6P5IYH1"/>
<dbReference type="PANTHER" id="PTHR14789">
    <property type="entry name" value="CHONDROLECTIN VARIANT CHODLFDELTAE"/>
    <property type="match status" value="1"/>
</dbReference>
<dbReference type="FunFam" id="2.10.25.10:FF:000406">
    <property type="entry name" value="CD248 molecule"/>
    <property type="match status" value="1"/>
</dbReference>
<dbReference type="Pfam" id="PF14670">
    <property type="entry name" value="FXa_inhibition"/>
    <property type="match status" value="1"/>
</dbReference>
<keyword evidence="4 12" id="KW-0812">Transmembrane</keyword>
<evidence type="ECO:0000256" key="11">
    <source>
        <dbReference type="SAM" id="MobiDB-lite"/>
    </source>
</evidence>
<dbReference type="InterPro" id="IPR016186">
    <property type="entry name" value="C-type_lectin-like/link_sf"/>
</dbReference>
<feature type="compositionally biased region" description="Acidic residues" evidence="11">
    <location>
        <begin position="372"/>
        <end position="395"/>
    </location>
</feature>
<keyword evidence="3" id="KW-0597">Phosphoprotein</keyword>
<dbReference type="SUPFAM" id="SSF57184">
    <property type="entry name" value="Growth factor receptor domain"/>
    <property type="match status" value="1"/>
</dbReference>
<keyword evidence="7 12" id="KW-1133">Transmembrane helix</keyword>
<dbReference type="Proteomes" id="UP000515140">
    <property type="component" value="Unplaced"/>
</dbReference>
<dbReference type="InterPro" id="IPR000742">
    <property type="entry name" value="EGF"/>
</dbReference>
<feature type="compositionally biased region" description="Pro residues" evidence="11">
    <location>
        <begin position="666"/>
        <end position="686"/>
    </location>
</feature>
<accession>A0A6P5IYH1</accession>
<dbReference type="InterPro" id="IPR001881">
    <property type="entry name" value="EGF-like_Ca-bd_dom"/>
</dbReference>
<dbReference type="KEGG" id="pcw:110195550"/>
<dbReference type="SMART" id="SM00179">
    <property type="entry name" value="EGF_CA"/>
    <property type="match status" value="2"/>
</dbReference>
<evidence type="ECO:0000313" key="15">
    <source>
        <dbReference type="Proteomes" id="UP000515140"/>
    </source>
</evidence>
<evidence type="ECO:0000256" key="5">
    <source>
        <dbReference type="ARBA" id="ARBA00022729"/>
    </source>
</evidence>
<evidence type="ECO:0000256" key="10">
    <source>
        <dbReference type="ARBA" id="ARBA00023180"/>
    </source>
</evidence>
<evidence type="ECO:0000256" key="13">
    <source>
        <dbReference type="SAM" id="SignalP"/>
    </source>
</evidence>
<dbReference type="FunFam" id="3.10.100.10:FF:000061">
    <property type="entry name" value="CD248 molecule"/>
    <property type="match status" value="1"/>
</dbReference>
<dbReference type="CTD" id="57124"/>
<evidence type="ECO:0000259" key="14">
    <source>
        <dbReference type="PROSITE" id="PS50041"/>
    </source>
</evidence>
<dbReference type="InterPro" id="IPR009030">
    <property type="entry name" value="Growth_fac_rcpt_cys_sf"/>
</dbReference>
<feature type="signal peptide" evidence="13">
    <location>
        <begin position="1"/>
        <end position="16"/>
    </location>
</feature>
<feature type="chain" id="PRO_5028313544" evidence="13">
    <location>
        <begin position="17"/>
        <end position="780"/>
    </location>
</feature>
<feature type="compositionally biased region" description="Polar residues" evidence="11">
    <location>
        <begin position="537"/>
        <end position="548"/>
    </location>
</feature>
<feature type="compositionally biased region" description="Low complexity" evidence="11">
    <location>
        <begin position="616"/>
        <end position="628"/>
    </location>
</feature>
<evidence type="ECO:0000256" key="7">
    <source>
        <dbReference type="ARBA" id="ARBA00022989"/>
    </source>
</evidence>